<accession>A0A7S3DFV7</accession>
<feature type="compositionally biased region" description="Acidic residues" evidence="1">
    <location>
        <begin position="152"/>
        <end position="165"/>
    </location>
</feature>
<feature type="compositionally biased region" description="Basic and acidic residues" evidence="1">
    <location>
        <begin position="108"/>
        <end position="117"/>
    </location>
</feature>
<feature type="region of interest" description="Disordered" evidence="1">
    <location>
        <begin position="95"/>
        <end position="193"/>
    </location>
</feature>
<evidence type="ECO:0000256" key="2">
    <source>
        <dbReference type="SAM" id="Phobius"/>
    </source>
</evidence>
<sequence>MTGGGGKNSKNTSQHYSLLRILAVLLVVINIFIAVFVFSFSSSSVLSLGTTTSKADVKHRLSSLPYTPDFVEKAPELIAKEKKAEETQDVVLIEQPAEVENKGAATVDIEKEERNDEVGGDNTPIEEKNARDEEADPFAVEQQADGKGTDGVPEDDDKTEQDGEEYGQAGQQEKDFSSILSSPAAVSSQRQSLKPMCKIEDPSRFNFPKEKGKGSTVYVHVVHDHVVGQGTLQALVDKIDSGCEGFKCVGKVYAKGLGMDMVGTYSVEKVADTSDPFAAALNVAGAAPEEGLHLFIASEMDVVEDFVQRTVALSSLADSKKGVIGLILSYHSPLCTLAAPSSVFVREGLSRVTRGEFPLALFQQHIAVAKKAMRAANLEKRTIHLSAFGQALTAEMANTDLSILQPFFSLSFFLPSRRRYDFRYLVPGSPVVPYFSDSQFLVQKKPKWMKATVSAAVVHHGKANDGKLTRMVESLQGQLDALYVYLHDYEIENVQDLKRTEKQVEALIGKELMATLQAGAKTLRFAIGDRGYWGRFHWADSLPSGYHFLLDETIVYPPDYVHSMVYQLESCDDDVVLGIRGFTFSRLSSRYYGRGKKGGIERVALSEAVNTVKAVHVISTGSMAVRAPLRFTSFDFTKTAASNEDQVMDVLDIYFSSLLQFSNMRMAVAFRGEHWLVQSPLPPNIFSKDVDEEVHAALDKALVAGSPWIELESTHVFHPEL</sequence>
<dbReference type="AlphaFoldDB" id="A0A7S3DFV7"/>
<feature type="transmembrane region" description="Helical" evidence="2">
    <location>
        <begin position="21"/>
        <end position="40"/>
    </location>
</feature>
<feature type="compositionally biased region" description="Low complexity" evidence="1">
    <location>
        <begin position="177"/>
        <end position="188"/>
    </location>
</feature>
<organism evidence="3">
    <name type="scientific">Palpitomonas bilix</name>
    <dbReference type="NCBI Taxonomy" id="652834"/>
    <lineage>
        <taxon>Eukaryota</taxon>
        <taxon>Eukaryota incertae sedis</taxon>
    </lineage>
</organism>
<proteinExistence type="predicted"/>
<keyword evidence="2" id="KW-0812">Transmembrane</keyword>
<reference evidence="3" key="1">
    <citation type="submission" date="2021-01" db="EMBL/GenBank/DDBJ databases">
        <authorList>
            <person name="Corre E."/>
            <person name="Pelletier E."/>
            <person name="Niang G."/>
            <person name="Scheremetjew M."/>
            <person name="Finn R."/>
            <person name="Kale V."/>
            <person name="Holt S."/>
            <person name="Cochrane G."/>
            <person name="Meng A."/>
            <person name="Brown T."/>
            <person name="Cohen L."/>
        </authorList>
    </citation>
    <scope>NUCLEOTIDE SEQUENCE</scope>
    <source>
        <strain evidence="3">NIES-2562</strain>
    </source>
</reference>
<evidence type="ECO:0000256" key="1">
    <source>
        <dbReference type="SAM" id="MobiDB-lite"/>
    </source>
</evidence>
<protein>
    <submittedName>
        <fullName evidence="3">Uncharacterized protein</fullName>
    </submittedName>
</protein>
<keyword evidence="2" id="KW-0472">Membrane</keyword>
<dbReference type="EMBL" id="HBIB01026533">
    <property type="protein sequence ID" value="CAE0254916.1"/>
    <property type="molecule type" value="Transcribed_RNA"/>
</dbReference>
<name>A0A7S3DFV7_9EUKA</name>
<keyword evidence="2" id="KW-1133">Transmembrane helix</keyword>
<gene>
    <name evidence="3" type="ORF">PBIL07802_LOCUS17165</name>
</gene>
<evidence type="ECO:0000313" key="3">
    <source>
        <dbReference type="EMBL" id="CAE0254916.1"/>
    </source>
</evidence>